<dbReference type="STRING" id="1354304.XPG1_1044"/>
<dbReference type="RefSeq" id="WP_045958042.1">
    <property type="nucleotide sequence ID" value="NZ_FO704551.1"/>
</dbReference>
<dbReference type="HOGENOM" id="CLU_046670_7_1_6"/>
<reference evidence="3 4" key="1">
    <citation type="submission" date="2013-07" db="EMBL/GenBank/DDBJ databases">
        <authorList>
            <person name="Genoscope - CEA"/>
        </authorList>
    </citation>
    <scope>NUCLEOTIDE SEQUENCE [LARGE SCALE GENOMIC DNA]</scope>
    <source>
        <strain evidence="3 4">G6</strain>
    </source>
</reference>
<organism evidence="3 4">
    <name type="scientific">Xenorhabdus poinarii G6</name>
    <dbReference type="NCBI Taxonomy" id="1354304"/>
    <lineage>
        <taxon>Bacteria</taxon>
        <taxon>Pseudomonadati</taxon>
        <taxon>Pseudomonadota</taxon>
        <taxon>Gammaproteobacteria</taxon>
        <taxon>Enterobacterales</taxon>
        <taxon>Morganellaceae</taxon>
        <taxon>Xenorhabdus</taxon>
    </lineage>
</organism>
<sequence>MSILAPATQTVTMSSREIAELTGKRHADVIRDVWVMLEQLYQLNKDVANLRHDKNQQVILIEGVTAVIDNRGYVSEFLLDRRHTEILVTGYDVVRRAAVIDRLFVLEQERRNTPSRLPNVKELALMVIQAEEDKERLLLENKGLEDQVSEMKPDVAAYERIAKKANGSMCITDAAKHLQIKPKELFNRLSSMKWIYRRAGNKNWIGYQDKLQQGVLEHKIRSFTDSEGEEQTREQVLVTAKGIAKLAKILEVEEVEVA</sequence>
<keyword evidence="4" id="KW-1185">Reference proteome</keyword>
<proteinExistence type="predicted"/>
<evidence type="ECO:0000313" key="4">
    <source>
        <dbReference type="Proteomes" id="UP000032735"/>
    </source>
</evidence>
<evidence type="ECO:0000256" key="1">
    <source>
        <dbReference type="SAM" id="Coils"/>
    </source>
</evidence>
<dbReference type="Proteomes" id="UP000032735">
    <property type="component" value="Chromosome"/>
</dbReference>
<keyword evidence="1" id="KW-0175">Coiled coil</keyword>
<dbReference type="Pfam" id="PF09669">
    <property type="entry name" value="Phage_pRha"/>
    <property type="match status" value="1"/>
</dbReference>
<evidence type="ECO:0000259" key="2">
    <source>
        <dbReference type="Pfam" id="PF03374"/>
    </source>
</evidence>
<gene>
    <name evidence="3" type="ORF">XPG1_1044</name>
</gene>
<dbReference type="InterPro" id="IPR014054">
    <property type="entry name" value="Phage_regulatory_Rha"/>
</dbReference>
<dbReference type="InterPro" id="IPR005039">
    <property type="entry name" value="Ant_C"/>
</dbReference>
<name>A0A068R0X8_9GAMM</name>
<accession>A0A068R0X8</accession>
<dbReference type="Pfam" id="PF03374">
    <property type="entry name" value="ANT"/>
    <property type="match status" value="1"/>
</dbReference>
<dbReference type="EMBL" id="FO704551">
    <property type="protein sequence ID" value="CDG20699.1"/>
    <property type="molecule type" value="Genomic_DNA"/>
</dbReference>
<dbReference type="GO" id="GO:0003677">
    <property type="term" value="F:DNA binding"/>
    <property type="evidence" value="ECO:0007669"/>
    <property type="project" value="InterPro"/>
</dbReference>
<dbReference type="AlphaFoldDB" id="A0A068R0X8"/>
<feature type="domain" description="Antirepressor protein C-terminal" evidence="2">
    <location>
        <begin position="145"/>
        <end position="251"/>
    </location>
</feature>
<feature type="coiled-coil region" evidence="1">
    <location>
        <begin position="120"/>
        <end position="147"/>
    </location>
</feature>
<protein>
    <recommendedName>
        <fullName evidence="2">Antirepressor protein C-terminal domain-containing protein</fullName>
    </recommendedName>
</protein>
<dbReference type="KEGG" id="xpo:XPG1_1044"/>
<evidence type="ECO:0000313" key="3">
    <source>
        <dbReference type="EMBL" id="CDG20699.1"/>
    </source>
</evidence>